<dbReference type="Proteomes" id="UP001054811">
    <property type="component" value="Chromosome"/>
</dbReference>
<dbReference type="InterPro" id="IPR005471">
    <property type="entry name" value="Tscrpt_reg_IclR_N"/>
</dbReference>
<reference evidence="6" key="1">
    <citation type="submission" date="2022-01" db="EMBL/GenBank/DDBJ databases">
        <title>Microbacterium eymi and Microbacterium rhizovicinus sp. nov., isolated from the rhizospheric soil of Elymus tsukushiensis, a plant native to the Dokdo Islands, Republic of Korea.</title>
        <authorList>
            <person name="Hwang Y.J."/>
        </authorList>
    </citation>
    <scope>NUCLEOTIDE SEQUENCE</scope>
    <source>
        <strain evidence="6">KUDC0405</strain>
    </source>
</reference>
<name>A0ABY5NMN5_9MICO</name>
<dbReference type="InterPro" id="IPR036390">
    <property type="entry name" value="WH_DNA-bd_sf"/>
</dbReference>
<dbReference type="PANTHER" id="PTHR30136:SF8">
    <property type="entry name" value="TRANSCRIPTIONAL REGULATORY PROTEIN"/>
    <property type="match status" value="1"/>
</dbReference>
<dbReference type="InterPro" id="IPR036388">
    <property type="entry name" value="WH-like_DNA-bd_sf"/>
</dbReference>
<gene>
    <name evidence="6" type="ORF">L2X98_26395</name>
</gene>
<accession>A0ABY5NMN5</accession>
<dbReference type="Gene3D" id="1.10.10.10">
    <property type="entry name" value="Winged helix-like DNA-binding domain superfamily/Winged helix DNA-binding domain"/>
    <property type="match status" value="1"/>
</dbReference>
<dbReference type="InterPro" id="IPR050707">
    <property type="entry name" value="HTH_MetabolicPath_Reg"/>
</dbReference>
<keyword evidence="1" id="KW-0805">Transcription regulation</keyword>
<keyword evidence="7" id="KW-1185">Reference proteome</keyword>
<dbReference type="InterPro" id="IPR029016">
    <property type="entry name" value="GAF-like_dom_sf"/>
</dbReference>
<sequence>MADRAGGPEGDIRVVVRCTQILGMFSREVRAVRLKDVAAELDLGRTTVYRYLTSMASAGLLERVDEGYALGPLAAQLGALALTDSDVVDIAGPYLRELSDAAGETSILAVWGDRQPVVVRTAEPFDRSLHISVRVGQTLGADAAQSAVFAAYGADGGAVADELAARDGVTAQRVRDRIRRTAQTGIAVSDTVTSGTRGIAVPVFDRDGDVAATIALLGTVHTLPGALDSAQATELRGTAARLSRALGYSGAVAAAGPSGGS</sequence>
<dbReference type="SUPFAM" id="SSF55781">
    <property type="entry name" value="GAF domain-like"/>
    <property type="match status" value="1"/>
</dbReference>
<dbReference type="Pfam" id="PF09339">
    <property type="entry name" value="HTH_IclR"/>
    <property type="match status" value="1"/>
</dbReference>
<dbReference type="InterPro" id="IPR014757">
    <property type="entry name" value="Tscrpt_reg_IclR_C"/>
</dbReference>
<organism evidence="6 7">
    <name type="scientific">Microbacterium elymi</name>
    <dbReference type="NCBI Taxonomy" id="2909587"/>
    <lineage>
        <taxon>Bacteria</taxon>
        <taxon>Bacillati</taxon>
        <taxon>Actinomycetota</taxon>
        <taxon>Actinomycetes</taxon>
        <taxon>Micrococcales</taxon>
        <taxon>Microbacteriaceae</taxon>
        <taxon>Microbacterium</taxon>
    </lineage>
</organism>
<evidence type="ECO:0000313" key="6">
    <source>
        <dbReference type="EMBL" id="UUT36447.1"/>
    </source>
</evidence>
<dbReference type="PANTHER" id="PTHR30136">
    <property type="entry name" value="HELIX-TURN-HELIX TRANSCRIPTIONAL REGULATOR, ICLR FAMILY"/>
    <property type="match status" value="1"/>
</dbReference>
<evidence type="ECO:0000256" key="3">
    <source>
        <dbReference type="ARBA" id="ARBA00023163"/>
    </source>
</evidence>
<dbReference type="SUPFAM" id="SSF46785">
    <property type="entry name" value="Winged helix' DNA-binding domain"/>
    <property type="match status" value="1"/>
</dbReference>
<evidence type="ECO:0000256" key="1">
    <source>
        <dbReference type="ARBA" id="ARBA00023015"/>
    </source>
</evidence>
<dbReference type="Pfam" id="PF01614">
    <property type="entry name" value="IclR_C"/>
    <property type="match status" value="1"/>
</dbReference>
<evidence type="ECO:0000256" key="2">
    <source>
        <dbReference type="ARBA" id="ARBA00023125"/>
    </source>
</evidence>
<evidence type="ECO:0000259" key="4">
    <source>
        <dbReference type="PROSITE" id="PS51077"/>
    </source>
</evidence>
<feature type="domain" description="IclR-ED" evidence="5">
    <location>
        <begin position="73"/>
        <end position="248"/>
    </location>
</feature>
<dbReference type="RefSeq" id="WP_259613105.1">
    <property type="nucleotide sequence ID" value="NZ_CP091139.2"/>
</dbReference>
<dbReference type="Gene3D" id="3.30.450.40">
    <property type="match status" value="1"/>
</dbReference>
<dbReference type="PROSITE" id="PS51077">
    <property type="entry name" value="HTH_ICLR"/>
    <property type="match status" value="1"/>
</dbReference>
<feature type="domain" description="HTH iclR-type" evidence="4">
    <location>
        <begin position="12"/>
        <end position="72"/>
    </location>
</feature>
<dbReference type="PROSITE" id="PS51078">
    <property type="entry name" value="ICLR_ED"/>
    <property type="match status" value="1"/>
</dbReference>
<dbReference type="SMART" id="SM00346">
    <property type="entry name" value="HTH_ICLR"/>
    <property type="match status" value="1"/>
</dbReference>
<keyword evidence="3" id="KW-0804">Transcription</keyword>
<evidence type="ECO:0000259" key="5">
    <source>
        <dbReference type="PROSITE" id="PS51078"/>
    </source>
</evidence>
<protein>
    <submittedName>
        <fullName evidence="6">Helix-turn-helix domain-containing protein</fullName>
    </submittedName>
</protein>
<dbReference type="EMBL" id="CP091139">
    <property type="protein sequence ID" value="UUT36447.1"/>
    <property type="molecule type" value="Genomic_DNA"/>
</dbReference>
<proteinExistence type="predicted"/>
<evidence type="ECO:0000313" key="7">
    <source>
        <dbReference type="Proteomes" id="UP001054811"/>
    </source>
</evidence>
<keyword evidence="2" id="KW-0238">DNA-binding</keyword>